<dbReference type="Proteomes" id="UP000285301">
    <property type="component" value="Unassembled WGS sequence"/>
</dbReference>
<keyword evidence="4" id="KW-0067">ATP-binding</keyword>
<dbReference type="PANTHER" id="PTHR48013:SF9">
    <property type="entry name" value="DUAL SPECIFICITY MITOGEN-ACTIVATED PROTEIN KINASE KINASE 5"/>
    <property type="match status" value="1"/>
</dbReference>
<comment type="similarity">
    <text evidence="5">Belongs to the protein kinase superfamily. STE Ser/Thr protein kinase family. MAP kinase kinase subfamily.</text>
</comment>
<accession>A0A3S3NUV6</accession>
<dbReference type="AlphaFoldDB" id="A0A3S3NUV6"/>
<dbReference type="STRING" id="1965070.A0A3S3NUV6"/>
<evidence type="ECO:0000256" key="5">
    <source>
        <dbReference type="ARBA" id="ARBA00038035"/>
    </source>
</evidence>
<evidence type="ECO:0000256" key="9">
    <source>
        <dbReference type="ARBA" id="ARBA00051693"/>
    </source>
</evidence>
<evidence type="ECO:0000256" key="2">
    <source>
        <dbReference type="ARBA" id="ARBA00022741"/>
    </source>
</evidence>
<keyword evidence="2" id="KW-0547">Nucleotide-binding</keyword>
<comment type="catalytic activity">
    <reaction evidence="9">
        <text>L-tyrosyl-[protein] + ATP = O-phospho-L-tyrosyl-[protein] + ADP + H(+)</text>
        <dbReference type="Rhea" id="RHEA:10596"/>
        <dbReference type="Rhea" id="RHEA-COMP:10136"/>
        <dbReference type="Rhea" id="RHEA-COMP:20101"/>
        <dbReference type="ChEBI" id="CHEBI:15378"/>
        <dbReference type="ChEBI" id="CHEBI:30616"/>
        <dbReference type="ChEBI" id="CHEBI:46858"/>
        <dbReference type="ChEBI" id="CHEBI:61978"/>
        <dbReference type="ChEBI" id="CHEBI:456216"/>
        <dbReference type="EC" id="2.7.12.2"/>
    </reaction>
</comment>
<feature type="domain" description="Protein kinase" evidence="10">
    <location>
        <begin position="1"/>
        <end position="34"/>
    </location>
</feature>
<evidence type="ECO:0000313" key="12">
    <source>
        <dbReference type="Proteomes" id="UP000285301"/>
    </source>
</evidence>
<sequence>MNFLHRDVKPENILISKDGNIKLADFGLIKPMAE</sequence>
<evidence type="ECO:0000256" key="1">
    <source>
        <dbReference type="ARBA" id="ARBA00022679"/>
    </source>
</evidence>
<dbReference type="GO" id="GO:0004708">
    <property type="term" value="F:MAP kinase kinase activity"/>
    <property type="evidence" value="ECO:0007669"/>
    <property type="project" value="UniProtKB-EC"/>
</dbReference>
<gene>
    <name evidence="11" type="ORF">B4U79_14629</name>
</gene>
<dbReference type="OrthoDB" id="548217at2759"/>
<feature type="non-terminal residue" evidence="11">
    <location>
        <position position="34"/>
    </location>
</feature>
<evidence type="ECO:0000256" key="8">
    <source>
        <dbReference type="ARBA" id="ARBA00049299"/>
    </source>
</evidence>
<dbReference type="GO" id="GO:0005524">
    <property type="term" value="F:ATP binding"/>
    <property type="evidence" value="ECO:0007669"/>
    <property type="project" value="UniProtKB-KW"/>
</dbReference>
<dbReference type="InterPro" id="IPR008271">
    <property type="entry name" value="Ser/Thr_kinase_AS"/>
</dbReference>
<keyword evidence="12" id="KW-1185">Reference proteome</keyword>
<comment type="catalytic activity">
    <reaction evidence="8">
        <text>L-threonyl-[protein] + ATP = O-phospho-L-threonyl-[protein] + ADP + H(+)</text>
        <dbReference type="Rhea" id="RHEA:46608"/>
        <dbReference type="Rhea" id="RHEA-COMP:11060"/>
        <dbReference type="Rhea" id="RHEA-COMP:11605"/>
        <dbReference type="ChEBI" id="CHEBI:15378"/>
        <dbReference type="ChEBI" id="CHEBI:30013"/>
        <dbReference type="ChEBI" id="CHEBI:30616"/>
        <dbReference type="ChEBI" id="CHEBI:61977"/>
        <dbReference type="ChEBI" id="CHEBI:456216"/>
        <dbReference type="EC" id="2.7.12.2"/>
    </reaction>
</comment>
<evidence type="ECO:0000256" key="7">
    <source>
        <dbReference type="ARBA" id="ARBA00049014"/>
    </source>
</evidence>
<dbReference type="InterPro" id="IPR011009">
    <property type="entry name" value="Kinase-like_dom_sf"/>
</dbReference>
<dbReference type="SUPFAM" id="SSF56112">
    <property type="entry name" value="Protein kinase-like (PK-like)"/>
    <property type="match status" value="1"/>
</dbReference>
<organism evidence="11 12">
    <name type="scientific">Dinothrombium tinctorium</name>
    <dbReference type="NCBI Taxonomy" id="1965070"/>
    <lineage>
        <taxon>Eukaryota</taxon>
        <taxon>Metazoa</taxon>
        <taxon>Ecdysozoa</taxon>
        <taxon>Arthropoda</taxon>
        <taxon>Chelicerata</taxon>
        <taxon>Arachnida</taxon>
        <taxon>Acari</taxon>
        <taxon>Acariformes</taxon>
        <taxon>Trombidiformes</taxon>
        <taxon>Prostigmata</taxon>
        <taxon>Anystina</taxon>
        <taxon>Parasitengona</taxon>
        <taxon>Trombidioidea</taxon>
        <taxon>Trombidiidae</taxon>
        <taxon>Dinothrombium</taxon>
    </lineage>
</organism>
<dbReference type="Pfam" id="PF00069">
    <property type="entry name" value="Pkinase"/>
    <property type="match status" value="1"/>
</dbReference>
<dbReference type="EMBL" id="NCKU01016925">
    <property type="protein sequence ID" value="RWR99093.1"/>
    <property type="molecule type" value="Genomic_DNA"/>
</dbReference>
<evidence type="ECO:0000256" key="6">
    <source>
        <dbReference type="ARBA" id="ARBA00038999"/>
    </source>
</evidence>
<reference evidence="11 12" key="1">
    <citation type="journal article" date="2018" name="Gigascience">
        <title>Genomes of trombidid mites reveal novel predicted allergens and laterally-transferred genes associated with secondary metabolism.</title>
        <authorList>
            <person name="Dong X."/>
            <person name="Chaisiri K."/>
            <person name="Xia D."/>
            <person name="Armstrong S.D."/>
            <person name="Fang Y."/>
            <person name="Donnelly M.J."/>
            <person name="Kadowaki T."/>
            <person name="McGarry J.W."/>
            <person name="Darby A.C."/>
            <person name="Makepeace B.L."/>
        </authorList>
    </citation>
    <scope>NUCLEOTIDE SEQUENCE [LARGE SCALE GENOMIC DNA]</scope>
    <source>
        <strain evidence="11">UoL-WK</strain>
    </source>
</reference>
<dbReference type="InterPro" id="IPR000719">
    <property type="entry name" value="Prot_kinase_dom"/>
</dbReference>
<dbReference type="EC" id="2.7.12.2" evidence="6"/>
<evidence type="ECO:0000259" key="10">
    <source>
        <dbReference type="PROSITE" id="PS50011"/>
    </source>
</evidence>
<name>A0A3S3NUV6_9ACAR</name>
<keyword evidence="1" id="KW-0808">Transferase</keyword>
<dbReference type="PANTHER" id="PTHR48013">
    <property type="entry name" value="DUAL SPECIFICITY MITOGEN-ACTIVATED PROTEIN KINASE KINASE 5-RELATED"/>
    <property type="match status" value="1"/>
</dbReference>
<evidence type="ECO:0000313" key="11">
    <source>
        <dbReference type="EMBL" id="RWR99093.1"/>
    </source>
</evidence>
<comment type="caution">
    <text evidence="11">The sequence shown here is derived from an EMBL/GenBank/DDBJ whole genome shotgun (WGS) entry which is preliminary data.</text>
</comment>
<evidence type="ECO:0000256" key="4">
    <source>
        <dbReference type="ARBA" id="ARBA00022840"/>
    </source>
</evidence>
<comment type="catalytic activity">
    <reaction evidence="7">
        <text>L-seryl-[protein] + ATP = O-phospho-L-seryl-[protein] + ADP + H(+)</text>
        <dbReference type="Rhea" id="RHEA:17989"/>
        <dbReference type="Rhea" id="RHEA-COMP:9863"/>
        <dbReference type="Rhea" id="RHEA-COMP:11604"/>
        <dbReference type="ChEBI" id="CHEBI:15378"/>
        <dbReference type="ChEBI" id="CHEBI:29999"/>
        <dbReference type="ChEBI" id="CHEBI:30616"/>
        <dbReference type="ChEBI" id="CHEBI:83421"/>
        <dbReference type="ChEBI" id="CHEBI:456216"/>
        <dbReference type="EC" id="2.7.12.2"/>
    </reaction>
</comment>
<dbReference type="PROSITE" id="PS00108">
    <property type="entry name" value="PROTEIN_KINASE_ST"/>
    <property type="match status" value="1"/>
</dbReference>
<evidence type="ECO:0000256" key="3">
    <source>
        <dbReference type="ARBA" id="ARBA00022777"/>
    </source>
</evidence>
<proteinExistence type="inferred from homology"/>
<dbReference type="Gene3D" id="1.10.510.10">
    <property type="entry name" value="Transferase(Phosphotransferase) domain 1"/>
    <property type="match status" value="1"/>
</dbReference>
<dbReference type="PROSITE" id="PS50011">
    <property type="entry name" value="PROTEIN_KINASE_DOM"/>
    <property type="match status" value="1"/>
</dbReference>
<keyword evidence="3 11" id="KW-0418">Kinase</keyword>
<protein>
    <recommendedName>
        <fullName evidence="6">mitogen-activated protein kinase kinase</fullName>
        <ecNumber evidence="6">2.7.12.2</ecNumber>
    </recommendedName>
</protein>